<dbReference type="SUPFAM" id="SSF52091">
    <property type="entry name" value="SpoIIaa-like"/>
    <property type="match status" value="1"/>
</dbReference>
<dbReference type="CDD" id="cd07043">
    <property type="entry name" value="STAS_anti-anti-sigma_factors"/>
    <property type="match status" value="1"/>
</dbReference>
<dbReference type="PROSITE" id="PS50801">
    <property type="entry name" value="STAS"/>
    <property type="match status" value="1"/>
</dbReference>
<comment type="caution">
    <text evidence="4">The sequence shown here is derived from an EMBL/GenBank/DDBJ whole genome shotgun (WGS) entry which is preliminary data.</text>
</comment>
<comment type="similarity">
    <text evidence="1 2">Belongs to the anti-sigma-factor antagonist family.</text>
</comment>
<dbReference type="InterPro" id="IPR036513">
    <property type="entry name" value="STAS_dom_sf"/>
</dbReference>
<dbReference type="Gene3D" id="3.30.750.24">
    <property type="entry name" value="STAS domain"/>
    <property type="match status" value="1"/>
</dbReference>
<evidence type="ECO:0000256" key="2">
    <source>
        <dbReference type="RuleBase" id="RU003749"/>
    </source>
</evidence>
<proteinExistence type="inferred from homology"/>
<name>A0A7W9TIZ2_9ACTN</name>
<protein>
    <recommendedName>
        <fullName evidence="2">Anti-sigma factor antagonist</fullName>
    </recommendedName>
</protein>
<dbReference type="NCBIfam" id="TIGR00377">
    <property type="entry name" value="ant_ant_sig"/>
    <property type="match status" value="1"/>
</dbReference>
<feature type="domain" description="STAS" evidence="3">
    <location>
        <begin position="16"/>
        <end position="114"/>
    </location>
</feature>
<dbReference type="AlphaFoldDB" id="A0A7W9TIZ2"/>
<reference evidence="4 5" key="1">
    <citation type="submission" date="2020-08" db="EMBL/GenBank/DDBJ databases">
        <title>Genomic Encyclopedia of Type Strains, Phase IV (KMG-IV): sequencing the most valuable type-strain genomes for metagenomic binning, comparative biology and taxonomic classification.</title>
        <authorList>
            <person name="Goeker M."/>
        </authorList>
    </citation>
    <scope>NUCLEOTIDE SEQUENCE [LARGE SCALE GENOMIC DNA]</scope>
    <source>
        <strain evidence="4 5">DSM 43350</strain>
    </source>
</reference>
<dbReference type="Pfam" id="PF01740">
    <property type="entry name" value="STAS"/>
    <property type="match status" value="1"/>
</dbReference>
<dbReference type="PANTHER" id="PTHR33495:SF2">
    <property type="entry name" value="ANTI-SIGMA FACTOR ANTAGONIST TM_1081-RELATED"/>
    <property type="match status" value="1"/>
</dbReference>
<dbReference type="EMBL" id="JACHGV010000020">
    <property type="protein sequence ID" value="MBB6081608.1"/>
    <property type="molecule type" value="Genomic_DNA"/>
</dbReference>
<gene>
    <name evidence="4" type="ORF">HNR57_007559</name>
</gene>
<dbReference type="GO" id="GO:0043856">
    <property type="term" value="F:anti-sigma factor antagonist activity"/>
    <property type="evidence" value="ECO:0007669"/>
    <property type="project" value="InterPro"/>
</dbReference>
<dbReference type="PANTHER" id="PTHR33495">
    <property type="entry name" value="ANTI-SIGMA FACTOR ANTAGONIST TM_1081-RELATED-RELATED"/>
    <property type="match status" value="1"/>
</dbReference>
<accession>A0A7W9TIZ2</accession>
<evidence type="ECO:0000313" key="5">
    <source>
        <dbReference type="Proteomes" id="UP000591537"/>
    </source>
</evidence>
<organism evidence="4 5">
    <name type="scientific">Streptomyces paradoxus</name>
    <dbReference type="NCBI Taxonomy" id="66375"/>
    <lineage>
        <taxon>Bacteria</taxon>
        <taxon>Bacillati</taxon>
        <taxon>Actinomycetota</taxon>
        <taxon>Actinomycetes</taxon>
        <taxon>Kitasatosporales</taxon>
        <taxon>Streptomycetaceae</taxon>
        <taxon>Streptomyces</taxon>
    </lineage>
</organism>
<evidence type="ECO:0000313" key="4">
    <source>
        <dbReference type="EMBL" id="MBB6081608.1"/>
    </source>
</evidence>
<dbReference type="Proteomes" id="UP000591537">
    <property type="component" value="Unassembled WGS sequence"/>
</dbReference>
<evidence type="ECO:0000256" key="1">
    <source>
        <dbReference type="ARBA" id="ARBA00009013"/>
    </source>
</evidence>
<keyword evidence="5" id="KW-1185">Reference proteome</keyword>
<sequence length="120" mass="12324">MTAEPSVAASVSGMCLAVQLGGDMDYQTAPFLRGRIGEEIARGLRYVVLDLSGVSFCDSAGLNVLLWAWRQAGGAGSVLVLACVPLNLQRMLSMTGVDSVLPVYGTVAEAEAEMAAGGGS</sequence>
<dbReference type="RefSeq" id="WP_184567523.1">
    <property type="nucleotide sequence ID" value="NZ_BAAARS010000019.1"/>
</dbReference>
<dbReference type="InterPro" id="IPR003658">
    <property type="entry name" value="Anti-sigma_ant"/>
</dbReference>
<dbReference type="InterPro" id="IPR002645">
    <property type="entry name" value="STAS_dom"/>
</dbReference>
<evidence type="ECO:0000259" key="3">
    <source>
        <dbReference type="PROSITE" id="PS50801"/>
    </source>
</evidence>